<reference evidence="2 3" key="1">
    <citation type="submission" date="2020-08" db="EMBL/GenBank/DDBJ databases">
        <title>A Genomic Blueprint of the Chicken Gut Microbiome.</title>
        <authorList>
            <person name="Gilroy R."/>
            <person name="Ravi A."/>
            <person name="Getino M."/>
            <person name="Pursley I."/>
            <person name="Horton D.L."/>
            <person name="Alikhan N.-F."/>
            <person name="Baker D."/>
            <person name="Gharbi K."/>
            <person name="Hall N."/>
            <person name="Watson M."/>
            <person name="Adriaenssens E.M."/>
            <person name="Foster-Nyarko E."/>
            <person name="Jarju S."/>
            <person name="Secka A."/>
            <person name="Antonio M."/>
            <person name="Oren A."/>
            <person name="Chaudhuri R."/>
            <person name="La Ragione R.M."/>
            <person name="Hildebrand F."/>
            <person name="Pallen M.J."/>
        </authorList>
    </citation>
    <scope>NUCLEOTIDE SEQUENCE [LARGE SCALE GENOMIC DNA]</scope>
    <source>
        <strain evidence="2 3">N37</strain>
    </source>
</reference>
<sequence>MVKVKILTNEIKETILKFLYEEEEINLFIIHFIENDNIGDLYVDNEDNIEAVLHIKDDGNSLFTNFYYDNKKNFETIIKEIEKLKSDRMLLAAKEEDVAAVLKELNIGRNIDKNFYYIFDDEKKLDLQTKEYSFKRATFKDRSFIKETYIDFFGATSEEDINSLTNDEKIKYDLKNGVYLLWKEDTPVGLAKFSEFSRNFGEITTVYIKNEYRGRGLGKILMSKMVERLIEIKKIPITQVNVKNLSAKHIYESIGFKKYCNYAFEFLND</sequence>
<gene>
    <name evidence="2" type="ORF">H9637_03060</name>
</gene>
<dbReference type="EMBL" id="JACSQB010000025">
    <property type="protein sequence ID" value="MBD8046031.1"/>
    <property type="molecule type" value="Genomic_DNA"/>
</dbReference>
<proteinExistence type="predicted"/>
<dbReference type="Gene3D" id="3.40.630.30">
    <property type="match status" value="1"/>
</dbReference>
<dbReference type="SUPFAM" id="SSF55729">
    <property type="entry name" value="Acyl-CoA N-acyltransferases (Nat)"/>
    <property type="match status" value="1"/>
</dbReference>
<dbReference type="PROSITE" id="PS51186">
    <property type="entry name" value="GNAT"/>
    <property type="match status" value="1"/>
</dbReference>
<accession>A0ABR8YPT6</accession>
<feature type="domain" description="N-acetyltransferase" evidence="1">
    <location>
        <begin position="132"/>
        <end position="269"/>
    </location>
</feature>
<protein>
    <submittedName>
        <fullName evidence="2">GNAT family N-acetyltransferase</fullName>
    </submittedName>
</protein>
<evidence type="ECO:0000259" key="1">
    <source>
        <dbReference type="PROSITE" id="PS51186"/>
    </source>
</evidence>
<dbReference type="RefSeq" id="WP_191739008.1">
    <property type="nucleotide sequence ID" value="NZ_JACSQB010000025.1"/>
</dbReference>
<dbReference type="Pfam" id="PF00583">
    <property type="entry name" value="Acetyltransf_1"/>
    <property type="match status" value="1"/>
</dbReference>
<keyword evidence="3" id="KW-1185">Reference proteome</keyword>
<evidence type="ECO:0000313" key="3">
    <source>
        <dbReference type="Proteomes" id="UP000627166"/>
    </source>
</evidence>
<comment type="caution">
    <text evidence="2">The sequence shown here is derived from an EMBL/GenBank/DDBJ whole genome shotgun (WGS) entry which is preliminary data.</text>
</comment>
<evidence type="ECO:0000313" key="2">
    <source>
        <dbReference type="EMBL" id="MBD8046031.1"/>
    </source>
</evidence>
<dbReference type="InterPro" id="IPR016181">
    <property type="entry name" value="Acyl_CoA_acyltransferase"/>
</dbReference>
<dbReference type="CDD" id="cd04301">
    <property type="entry name" value="NAT_SF"/>
    <property type="match status" value="1"/>
</dbReference>
<organism evidence="2 3">
    <name type="scientific">Clostridium faecium</name>
    <dbReference type="NCBI Taxonomy" id="2762223"/>
    <lineage>
        <taxon>Bacteria</taxon>
        <taxon>Bacillati</taxon>
        <taxon>Bacillota</taxon>
        <taxon>Clostridia</taxon>
        <taxon>Eubacteriales</taxon>
        <taxon>Clostridiaceae</taxon>
        <taxon>Clostridium</taxon>
    </lineage>
</organism>
<dbReference type="InterPro" id="IPR000182">
    <property type="entry name" value="GNAT_dom"/>
</dbReference>
<name>A0ABR8YPT6_9CLOT</name>
<dbReference type="Proteomes" id="UP000627166">
    <property type="component" value="Unassembled WGS sequence"/>
</dbReference>